<protein>
    <submittedName>
        <fullName evidence="1">Uncharacterized protein</fullName>
    </submittedName>
</protein>
<comment type="caution">
    <text evidence="1">The sequence shown here is derived from an EMBL/GenBank/DDBJ whole genome shotgun (WGS) entry which is preliminary data.</text>
</comment>
<evidence type="ECO:0000313" key="1">
    <source>
        <dbReference type="EMBL" id="MWV45181.1"/>
    </source>
</evidence>
<sequence>MVKSKGKKPSQAKSEKMHKGMRLVTSQVCEVCKTPCARGMAYAARMREPGAVGKGVPCILTKVN</sequence>
<name>A0A7X3IKS1_9BACL</name>
<dbReference type="RefSeq" id="WP_160498763.1">
    <property type="nucleotide sequence ID" value="NZ_WUBI01000002.1"/>
</dbReference>
<evidence type="ECO:0000313" key="2">
    <source>
        <dbReference type="Proteomes" id="UP000460318"/>
    </source>
</evidence>
<accession>A0A7X3IKS1</accession>
<dbReference type="AlphaFoldDB" id="A0A7X3IKS1"/>
<dbReference type="Proteomes" id="UP000460318">
    <property type="component" value="Unassembled WGS sequence"/>
</dbReference>
<organism evidence="1 2">
    <name type="scientific">Paenibacillus dendrobii</name>
    <dbReference type="NCBI Taxonomy" id="2691084"/>
    <lineage>
        <taxon>Bacteria</taxon>
        <taxon>Bacillati</taxon>
        <taxon>Bacillota</taxon>
        <taxon>Bacilli</taxon>
        <taxon>Bacillales</taxon>
        <taxon>Paenibacillaceae</taxon>
        <taxon>Paenibacillus</taxon>
    </lineage>
</organism>
<gene>
    <name evidence="1" type="ORF">GRF59_16265</name>
</gene>
<dbReference type="EMBL" id="WUBI01000002">
    <property type="protein sequence ID" value="MWV45181.1"/>
    <property type="molecule type" value="Genomic_DNA"/>
</dbReference>
<reference evidence="1 2" key="1">
    <citation type="submission" date="2019-12" db="EMBL/GenBank/DDBJ databases">
        <title>Paenibacillus sp. nov., an endophytic bacterium isolated from the stem of Dendrobium.</title>
        <authorList>
            <person name="Zhao R."/>
        </authorList>
    </citation>
    <scope>NUCLEOTIDE SEQUENCE [LARGE SCALE GENOMIC DNA]</scope>
    <source>
        <strain evidence="1 2">HJL G12</strain>
    </source>
</reference>
<proteinExistence type="predicted"/>
<keyword evidence="2" id="KW-1185">Reference proteome</keyword>